<evidence type="ECO:0000313" key="3">
    <source>
        <dbReference type="Proteomes" id="UP000198226"/>
    </source>
</evidence>
<feature type="compositionally biased region" description="Low complexity" evidence="1">
    <location>
        <begin position="78"/>
        <end position="92"/>
    </location>
</feature>
<reference evidence="3" key="1">
    <citation type="submission" date="2016-06" db="EMBL/GenBank/DDBJ databases">
        <authorList>
            <person name="Varghese N."/>
            <person name="Submissions Spin"/>
        </authorList>
    </citation>
    <scope>NUCLEOTIDE SEQUENCE [LARGE SCALE GENOMIC DNA]</scope>
    <source>
        <strain evidence="3">DSM 44983</strain>
    </source>
</reference>
<protein>
    <submittedName>
        <fullName evidence="2">Uncharacterized protein</fullName>
    </submittedName>
</protein>
<evidence type="ECO:0000256" key="1">
    <source>
        <dbReference type="SAM" id="MobiDB-lite"/>
    </source>
</evidence>
<feature type="compositionally biased region" description="Gly residues" evidence="1">
    <location>
        <begin position="42"/>
        <end position="59"/>
    </location>
</feature>
<dbReference type="EMBL" id="LT607752">
    <property type="protein sequence ID" value="SCG50360.1"/>
    <property type="molecule type" value="Genomic_DNA"/>
</dbReference>
<dbReference type="Proteomes" id="UP000198226">
    <property type="component" value="Chromosome I"/>
</dbReference>
<proteinExistence type="predicted"/>
<feature type="region of interest" description="Disordered" evidence="1">
    <location>
        <begin position="1"/>
        <end position="101"/>
    </location>
</feature>
<accession>A0A1C5HWH8</accession>
<evidence type="ECO:0000313" key="2">
    <source>
        <dbReference type="EMBL" id="SCG50360.1"/>
    </source>
</evidence>
<name>A0A1C5HWH8_9ACTN</name>
<sequence length="101" mass="10283">MFQWHPALAMPLDHGSSVILPRKARGGGRARAGGQRRARAGGRSGAGASGGGRGWVGQGRGEREAVSDAPRGVGGFQSGSSSRRAASRKPSAYESAGKSPR</sequence>
<dbReference type="AlphaFoldDB" id="A0A1C5HWH8"/>
<keyword evidence="3" id="KW-1185">Reference proteome</keyword>
<gene>
    <name evidence="2" type="ORF">GA0070623_1804</name>
</gene>
<organism evidence="2 3">
    <name type="scientific">Micromonospora rifamycinica</name>
    <dbReference type="NCBI Taxonomy" id="291594"/>
    <lineage>
        <taxon>Bacteria</taxon>
        <taxon>Bacillati</taxon>
        <taxon>Actinomycetota</taxon>
        <taxon>Actinomycetes</taxon>
        <taxon>Micromonosporales</taxon>
        <taxon>Micromonosporaceae</taxon>
        <taxon>Micromonospora</taxon>
    </lineage>
</organism>
<feature type="compositionally biased region" description="Basic residues" evidence="1">
    <location>
        <begin position="22"/>
        <end position="40"/>
    </location>
</feature>